<dbReference type="Proteomes" id="UP001333102">
    <property type="component" value="Chromosome"/>
</dbReference>
<dbReference type="Pfam" id="PF07875">
    <property type="entry name" value="Coat_F"/>
    <property type="match status" value="1"/>
</dbReference>
<organism evidence="1 2">
    <name type="scientific">Geochorda subterranea</name>
    <dbReference type="NCBI Taxonomy" id="3109564"/>
    <lineage>
        <taxon>Bacteria</taxon>
        <taxon>Bacillati</taxon>
        <taxon>Bacillota</taxon>
        <taxon>Limnochordia</taxon>
        <taxon>Limnochordales</taxon>
        <taxon>Geochordaceae</taxon>
        <taxon>Geochorda</taxon>
    </lineage>
</organism>
<accession>A0ABZ1BU81</accession>
<evidence type="ECO:0000313" key="1">
    <source>
        <dbReference type="EMBL" id="WRP15667.1"/>
    </source>
</evidence>
<dbReference type="InterPro" id="IPR012851">
    <property type="entry name" value="Spore_coat_CotF-like"/>
</dbReference>
<dbReference type="EMBL" id="CP141614">
    <property type="protein sequence ID" value="WRP15667.1"/>
    <property type="molecule type" value="Genomic_DNA"/>
</dbReference>
<keyword evidence="1" id="KW-0946">Virion</keyword>
<name>A0ABZ1BU81_9FIRM</name>
<sequence length="103" mass="11523">MGAMPFQDREMGSDVLDMLKHQCVGLTKAAIECSNPDLRNALTQMRQSCEAAQWEMYRLAEQKGWYLPAGPAEHQQIQRVRQYLQGAPVTAGVTYARDGGTLH</sequence>
<evidence type="ECO:0000313" key="2">
    <source>
        <dbReference type="Proteomes" id="UP001333102"/>
    </source>
</evidence>
<dbReference type="Gene3D" id="1.20.1260.10">
    <property type="match status" value="1"/>
</dbReference>
<gene>
    <name evidence="1" type="ORF">VLY81_05770</name>
</gene>
<protein>
    <submittedName>
        <fullName evidence="1">Spore coat protein</fullName>
    </submittedName>
</protein>
<keyword evidence="2" id="KW-1185">Reference proteome</keyword>
<dbReference type="InterPro" id="IPR012347">
    <property type="entry name" value="Ferritin-like"/>
</dbReference>
<keyword evidence="1" id="KW-0167">Capsid protein</keyword>
<proteinExistence type="predicted"/>
<dbReference type="RefSeq" id="WP_324670073.1">
    <property type="nucleotide sequence ID" value="NZ_CP141614.1"/>
</dbReference>
<reference evidence="2" key="1">
    <citation type="submission" date="2023-12" db="EMBL/GenBank/DDBJ databases">
        <title>Novel isolates from deep terrestrial aquifers shed light on the physiology and ecology of the class Limnochordia.</title>
        <authorList>
            <person name="Karnachuk O.V."/>
            <person name="Lukina A.P."/>
            <person name="Avakyan M.R."/>
            <person name="Kadnikov V."/>
            <person name="Begmatov S."/>
            <person name="Beletsky A.V."/>
            <person name="Mardanov A.V."/>
            <person name="Ravin N.V."/>
        </authorList>
    </citation>
    <scope>NUCLEOTIDE SEQUENCE [LARGE SCALE GENOMIC DNA]</scope>
    <source>
        <strain evidence="2">LN</strain>
    </source>
</reference>